<dbReference type="PaxDb" id="3880-AES84963"/>
<name>G8A0H5_MEDTR</name>
<keyword evidence="3" id="KW-1185">Reference proteome</keyword>
<reference evidence="2" key="3">
    <citation type="submission" date="2015-06" db="UniProtKB">
        <authorList>
            <consortium name="EnsemblPlants"/>
        </authorList>
    </citation>
    <scope>IDENTIFICATION</scope>
    <source>
        <strain evidence="2">cv. Jemalong A17</strain>
    </source>
</reference>
<reference evidence="1 3" key="2">
    <citation type="journal article" date="2014" name="BMC Genomics">
        <title>An improved genome release (version Mt4.0) for the model legume Medicago truncatula.</title>
        <authorList>
            <person name="Tang H."/>
            <person name="Krishnakumar V."/>
            <person name="Bidwell S."/>
            <person name="Rosen B."/>
            <person name="Chan A."/>
            <person name="Zhou S."/>
            <person name="Gentzbittel L."/>
            <person name="Childs K.L."/>
            <person name="Yandell M."/>
            <person name="Gundlach H."/>
            <person name="Mayer K.F."/>
            <person name="Schwartz D.C."/>
            <person name="Town C.D."/>
        </authorList>
    </citation>
    <scope>GENOME REANNOTATION</scope>
    <source>
        <strain evidence="1">A17</strain>
        <strain evidence="2 3">cv. Jemalong A17</strain>
    </source>
</reference>
<dbReference type="Proteomes" id="UP000002051">
    <property type="component" value="Unassembled WGS sequence"/>
</dbReference>
<dbReference type="AlphaFoldDB" id="G8A0H5"/>
<evidence type="ECO:0000313" key="1">
    <source>
        <dbReference type="EMBL" id="KEH16627.1"/>
    </source>
</evidence>
<proteinExistence type="predicted"/>
<accession>G8A0H5</accession>
<reference evidence="1 3" key="1">
    <citation type="journal article" date="2011" name="Nature">
        <title>The Medicago genome provides insight into the evolution of rhizobial symbioses.</title>
        <authorList>
            <person name="Young N.D."/>
            <person name="Debelle F."/>
            <person name="Oldroyd G.E."/>
            <person name="Geurts R."/>
            <person name="Cannon S.B."/>
            <person name="Udvardi M.K."/>
            <person name="Benedito V.A."/>
            <person name="Mayer K.F."/>
            <person name="Gouzy J."/>
            <person name="Schoof H."/>
            <person name="Van de Peer Y."/>
            <person name="Proost S."/>
            <person name="Cook D.R."/>
            <person name="Meyers B.C."/>
            <person name="Spannagl M."/>
            <person name="Cheung F."/>
            <person name="De Mita S."/>
            <person name="Krishnakumar V."/>
            <person name="Gundlach H."/>
            <person name="Zhou S."/>
            <person name="Mudge J."/>
            <person name="Bharti A.K."/>
            <person name="Murray J.D."/>
            <person name="Naoumkina M.A."/>
            <person name="Rosen B."/>
            <person name="Silverstein K.A."/>
            <person name="Tang H."/>
            <person name="Rombauts S."/>
            <person name="Zhao P.X."/>
            <person name="Zhou P."/>
            <person name="Barbe V."/>
            <person name="Bardou P."/>
            <person name="Bechner M."/>
            <person name="Bellec A."/>
            <person name="Berger A."/>
            <person name="Berges H."/>
            <person name="Bidwell S."/>
            <person name="Bisseling T."/>
            <person name="Choisne N."/>
            <person name="Couloux A."/>
            <person name="Denny R."/>
            <person name="Deshpande S."/>
            <person name="Dai X."/>
            <person name="Doyle J.J."/>
            <person name="Dudez A.M."/>
            <person name="Farmer A.D."/>
            <person name="Fouteau S."/>
            <person name="Franken C."/>
            <person name="Gibelin C."/>
            <person name="Gish J."/>
            <person name="Goldstein S."/>
            <person name="Gonzalez A.J."/>
            <person name="Green P.J."/>
            <person name="Hallab A."/>
            <person name="Hartog M."/>
            <person name="Hua A."/>
            <person name="Humphray S.J."/>
            <person name="Jeong D.H."/>
            <person name="Jing Y."/>
            <person name="Jocker A."/>
            <person name="Kenton S.M."/>
            <person name="Kim D.J."/>
            <person name="Klee K."/>
            <person name="Lai H."/>
            <person name="Lang C."/>
            <person name="Lin S."/>
            <person name="Macmil S.L."/>
            <person name="Magdelenat G."/>
            <person name="Matthews L."/>
            <person name="McCorrison J."/>
            <person name="Monaghan E.L."/>
            <person name="Mun J.H."/>
            <person name="Najar F.Z."/>
            <person name="Nicholson C."/>
            <person name="Noirot C."/>
            <person name="O'Bleness M."/>
            <person name="Paule C.R."/>
            <person name="Poulain J."/>
            <person name="Prion F."/>
            <person name="Qin B."/>
            <person name="Qu C."/>
            <person name="Retzel E.F."/>
            <person name="Riddle C."/>
            <person name="Sallet E."/>
            <person name="Samain S."/>
            <person name="Samson N."/>
            <person name="Sanders I."/>
            <person name="Saurat O."/>
            <person name="Scarpelli C."/>
            <person name="Schiex T."/>
            <person name="Segurens B."/>
            <person name="Severin A.J."/>
            <person name="Sherrier D.J."/>
            <person name="Shi R."/>
            <person name="Sims S."/>
            <person name="Singer S.R."/>
            <person name="Sinharoy S."/>
            <person name="Sterck L."/>
            <person name="Viollet A."/>
            <person name="Wang B.B."/>
            <person name="Wang K."/>
            <person name="Wang M."/>
            <person name="Wang X."/>
            <person name="Warfsmann J."/>
            <person name="Weissenbach J."/>
            <person name="White D.D."/>
            <person name="White J.D."/>
            <person name="Wiley G.B."/>
            <person name="Wincker P."/>
            <person name="Xing Y."/>
            <person name="Yang L."/>
            <person name="Yao Z."/>
            <person name="Ying F."/>
            <person name="Zhai J."/>
            <person name="Zhou L."/>
            <person name="Zuber A."/>
            <person name="Denarie J."/>
            <person name="Dixon R.A."/>
            <person name="May G.D."/>
            <person name="Schwartz D.C."/>
            <person name="Rogers J."/>
            <person name="Quetier F."/>
            <person name="Town C.D."/>
            <person name="Roe B.A."/>
        </authorList>
    </citation>
    <scope>NUCLEOTIDE SEQUENCE [LARGE SCALE GENOMIC DNA]</scope>
    <source>
        <strain evidence="1">A17</strain>
        <strain evidence="2 3">cv. Jemalong A17</strain>
    </source>
</reference>
<organism evidence="1 3">
    <name type="scientific">Medicago truncatula</name>
    <name type="common">Barrel medic</name>
    <name type="synonym">Medicago tribuloides</name>
    <dbReference type="NCBI Taxonomy" id="3880"/>
    <lineage>
        <taxon>Eukaryota</taxon>
        <taxon>Viridiplantae</taxon>
        <taxon>Streptophyta</taxon>
        <taxon>Embryophyta</taxon>
        <taxon>Tracheophyta</taxon>
        <taxon>Spermatophyta</taxon>
        <taxon>Magnoliopsida</taxon>
        <taxon>eudicotyledons</taxon>
        <taxon>Gunneridae</taxon>
        <taxon>Pentapetalae</taxon>
        <taxon>rosids</taxon>
        <taxon>fabids</taxon>
        <taxon>Fabales</taxon>
        <taxon>Fabaceae</taxon>
        <taxon>Papilionoideae</taxon>
        <taxon>50 kb inversion clade</taxon>
        <taxon>NPAAA clade</taxon>
        <taxon>Hologalegina</taxon>
        <taxon>IRL clade</taxon>
        <taxon>Trifolieae</taxon>
        <taxon>Medicago</taxon>
    </lineage>
</organism>
<dbReference type="EnsemblPlants" id="KEH16627">
    <property type="protein sequence ID" value="KEH16627"/>
    <property type="gene ID" value="MTR_0129s0110"/>
</dbReference>
<evidence type="ECO:0000313" key="2">
    <source>
        <dbReference type="EnsemblPlants" id="KEH16627"/>
    </source>
</evidence>
<sequence length="113" mass="12630">MKLSLLEPDEEHDALFSLPGEKFQNKVKLDWPPPIQANKGLVIPKITIWNVTTNEFKVLPRVSGIRVHTNGVCHFSLRYHCLAFAALCVWFGTSVLVSGYEGGGTANQFMPME</sequence>
<gene>
    <name evidence="1" type="ORF">MTR_0129s0110</name>
</gene>
<protein>
    <submittedName>
        <fullName evidence="1 2">Uncharacterized protein</fullName>
    </submittedName>
</protein>
<dbReference type="EMBL" id="KL402854">
    <property type="protein sequence ID" value="KEH16627.1"/>
    <property type="molecule type" value="Genomic_DNA"/>
</dbReference>
<evidence type="ECO:0000313" key="3">
    <source>
        <dbReference type="Proteomes" id="UP000002051"/>
    </source>
</evidence>
<dbReference type="HOGENOM" id="CLU_2137253_0_0_1"/>